<dbReference type="GeneID" id="112292422"/>
<keyword evidence="3" id="KW-0804">Transcription</keyword>
<evidence type="ECO:0000256" key="1">
    <source>
        <dbReference type="ARBA" id="ARBA00023015"/>
    </source>
</evidence>
<gene>
    <name evidence="8" type="primary">LOC112292422</name>
    <name evidence="7" type="ORF">PHYPA_019775</name>
</gene>
<dbReference type="InterPro" id="IPR015300">
    <property type="entry name" value="DNA-bd_pseudobarrel_sf"/>
</dbReference>
<dbReference type="EnsemblPlants" id="Pp3c15_15020V3.3">
    <property type="protein sequence ID" value="Pp3c15_15020V3.3"/>
    <property type="gene ID" value="Pp3c15_15020"/>
</dbReference>
<keyword evidence="4" id="KW-0539">Nucleus</keyword>
<reference evidence="7 9" key="1">
    <citation type="journal article" date="2008" name="Science">
        <title>The Physcomitrella genome reveals evolutionary insights into the conquest of land by plants.</title>
        <authorList>
            <person name="Rensing S."/>
            <person name="Lang D."/>
            <person name="Zimmer A."/>
            <person name="Terry A."/>
            <person name="Salamov A."/>
            <person name="Shapiro H."/>
            <person name="Nishiyama T."/>
            <person name="Perroud P.-F."/>
            <person name="Lindquist E."/>
            <person name="Kamisugi Y."/>
            <person name="Tanahashi T."/>
            <person name="Sakakibara K."/>
            <person name="Fujita T."/>
            <person name="Oishi K."/>
            <person name="Shin-I T."/>
            <person name="Kuroki Y."/>
            <person name="Toyoda A."/>
            <person name="Suzuki Y."/>
            <person name="Hashimoto A."/>
            <person name="Yamaguchi K."/>
            <person name="Sugano A."/>
            <person name="Kohara Y."/>
            <person name="Fujiyama A."/>
            <person name="Anterola A."/>
            <person name="Aoki S."/>
            <person name="Ashton N."/>
            <person name="Barbazuk W.B."/>
            <person name="Barker E."/>
            <person name="Bennetzen J."/>
            <person name="Bezanilla M."/>
            <person name="Blankenship R."/>
            <person name="Cho S.H."/>
            <person name="Dutcher S."/>
            <person name="Estelle M."/>
            <person name="Fawcett J.A."/>
            <person name="Gundlach H."/>
            <person name="Hanada K."/>
            <person name="Heyl A."/>
            <person name="Hicks K.A."/>
            <person name="Hugh J."/>
            <person name="Lohr M."/>
            <person name="Mayer K."/>
            <person name="Melkozernov A."/>
            <person name="Murata T."/>
            <person name="Nelson D."/>
            <person name="Pils B."/>
            <person name="Prigge M."/>
            <person name="Reiss B."/>
            <person name="Renner T."/>
            <person name="Rombauts S."/>
            <person name="Rushton P."/>
            <person name="Sanderfoot A."/>
            <person name="Schween G."/>
            <person name="Shiu S.-H."/>
            <person name="Stueber K."/>
            <person name="Theodoulou F.L."/>
            <person name="Tu H."/>
            <person name="Van de Peer Y."/>
            <person name="Verrier P.J."/>
            <person name="Waters E."/>
            <person name="Wood A."/>
            <person name="Yang L."/>
            <person name="Cove D."/>
            <person name="Cuming A."/>
            <person name="Hasebe M."/>
            <person name="Lucas S."/>
            <person name="Mishler D.B."/>
            <person name="Reski R."/>
            <person name="Grigoriev I."/>
            <person name="Quatrano R.S."/>
            <person name="Boore J.L."/>
        </authorList>
    </citation>
    <scope>NUCLEOTIDE SEQUENCE [LARGE SCALE GENOMIC DNA]</scope>
    <source>
        <strain evidence="8 9">cv. Gransden 2004</strain>
    </source>
</reference>
<dbReference type="EMBL" id="ABEU02000015">
    <property type="protein sequence ID" value="PNR39497.1"/>
    <property type="molecule type" value="Genomic_DNA"/>
</dbReference>
<dbReference type="OrthoDB" id="757982at2759"/>
<evidence type="ECO:0000313" key="8">
    <source>
        <dbReference type="EnsemblPlants" id="Pp3c15_15020V3.1"/>
    </source>
</evidence>
<feature type="domain" description="TF-B3" evidence="6">
    <location>
        <begin position="314"/>
        <end position="415"/>
    </location>
</feature>
<dbReference type="Gramene" id="Pp3c15_15020V3.2">
    <property type="protein sequence ID" value="Pp3c15_15020V3.2"/>
    <property type="gene ID" value="Pp3c15_15020"/>
</dbReference>
<dbReference type="PaxDb" id="3218-PP1S104_58V6.1"/>
<keyword evidence="2" id="KW-0238">DNA-binding</keyword>
<dbReference type="Gramene" id="Pp3c15_15020V3.1">
    <property type="protein sequence ID" value="Pp3c15_15020V3.1"/>
    <property type="gene ID" value="Pp3c15_15020"/>
</dbReference>
<evidence type="ECO:0000256" key="3">
    <source>
        <dbReference type="ARBA" id="ARBA00023163"/>
    </source>
</evidence>
<dbReference type="Gramene" id="Pp3c15_15020V3.3">
    <property type="protein sequence ID" value="Pp3c15_15020V3.3"/>
    <property type="gene ID" value="Pp3c15_15020"/>
</dbReference>
<dbReference type="EnsemblPlants" id="Pp3c15_15020V3.2">
    <property type="protein sequence ID" value="Pp3c15_15020V3.2"/>
    <property type="gene ID" value="Pp3c15_15020"/>
</dbReference>
<dbReference type="AlphaFoldDB" id="A0A2K1JD98"/>
<dbReference type="EnsemblPlants" id="Pp3c15_15020V3.4">
    <property type="protein sequence ID" value="Pp3c15_15020V3.4"/>
    <property type="gene ID" value="Pp3c15_15020"/>
</dbReference>
<evidence type="ECO:0000259" key="6">
    <source>
        <dbReference type="SMART" id="SM01019"/>
    </source>
</evidence>
<reference evidence="8" key="3">
    <citation type="submission" date="2020-12" db="UniProtKB">
        <authorList>
            <consortium name="EnsemblPlants"/>
        </authorList>
    </citation>
    <scope>IDENTIFICATION</scope>
</reference>
<dbReference type="KEGG" id="ppp:112292422"/>
<keyword evidence="1" id="KW-0805">Transcription regulation</keyword>
<evidence type="ECO:0000256" key="2">
    <source>
        <dbReference type="ARBA" id="ARBA00023125"/>
    </source>
</evidence>
<keyword evidence="9" id="KW-1185">Reference proteome</keyword>
<accession>A0A2K1JD98</accession>
<dbReference type="RefSeq" id="XP_024396656.1">
    <property type="nucleotide sequence ID" value="XM_024540888.2"/>
</dbReference>
<name>A0A2K1JD98_PHYPA</name>
<dbReference type="PANTHER" id="PTHR31140">
    <property type="entry name" value="B3 DOMAIN-CONTAINING TRANSCRIPTION FACTOR ABI3"/>
    <property type="match status" value="1"/>
</dbReference>
<dbReference type="PANTHER" id="PTHR31140:SF74">
    <property type="entry name" value="B3 DOMAIN-CONTAINING TRANSCRIPTION FACTOR LEC2"/>
    <property type="match status" value="1"/>
</dbReference>
<dbReference type="SUPFAM" id="SSF101936">
    <property type="entry name" value="DNA-binding pseudobarrel domain"/>
    <property type="match status" value="1"/>
</dbReference>
<dbReference type="Gene3D" id="2.40.330.10">
    <property type="entry name" value="DNA-binding pseudobarrel domain"/>
    <property type="match status" value="1"/>
</dbReference>
<dbReference type="Proteomes" id="UP000006727">
    <property type="component" value="Chromosome 15"/>
</dbReference>
<dbReference type="EnsemblPlants" id="Pp3c15_15020V3.1">
    <property type="protein sequence ID" value="Pp3c15_15020V3.1"/>
    <property type="gene ID" value="Pp3c15_15020"/>
</dbReference>
<evidence type="ECO:0000313" key="7">
    <source>
        <dbReference type="EMBL" id="PNR39497.1"/>
    </source>
</evidence>
<dbReference type="GO" id="GO:0003677">
    <property type="term" value="F:DNA binding"/>
    <property type="evidence" value="ECO:0007669"/>
    <property type="project" value="UniProtKB-KW"/>
</dbReference>
<dbReference type="InterPro" id="IPR003340">
    <property type="entry name" value="B3_DNA-bd"/>
</dbReference>
<sequence length="499" mass="54813">MDVVGGVIVAGHSSKMGSSGVSRGNLSGTKRSFWGGDNYNEDFTSSLMKQGEPPQRSLRSGSEFHSGRWGLNTTMRSCTQRSEMEAKGGMGSEADLWSVLNCATLKSGIFIVSGDGLTRARHEGIPEGRKGSVEVKIDSLTTETISCEQGSINSALSANEEGFSFWASAPHTYRSYLLKPLDPFVNITTVAADLSCGGVHCSNSLEANKDIQKALMFGDSSLFLNPPIIATVHNEGEPLQKCATVISSQTQSQNAGKQDVGTSSGNTFASLSSVFMDGISPTSTRELVAPFFRDNISAFSKPVWSWVDPLRFLLRKELTVTDVGELGRIVLPKRDAEYQLPRLEAKEGKLLTMEDYNSINKWTLRYKWWPNNKSRMYILENTAYFVKYYNLREKDEIIVYKDAQEKLVIRGKKGPSSASPGTYPSLRHSGFTGMNLEKRASKCIYGRSNIHKSNPTASSSYSYALPVWSNNTNASLNSFEKPSPHGLAMDFSTGEFKCS</sequence>
<reference evidence="7 9" key="2">
    <citation type="journal article" date="2018" name="Plant J.">
        <title>The Physcomitrella patens chromosome-scale assembly reveals moss genome structure and evolution.</title>
        <authorList>
            <person name="Lang D."/>
            <person name="Ullrich K.K."/>
            <person name="Murat F."/>
            <person name="Fuchs J."/>
            <person name="Jenkins J."/>
            <person name="Haas F.B."/>
            <person name="Piednoel M."/>
            <person name="Gundlach H."/>
            <person name="Van Bel M."/>
            <person name="Meyberg R."/>
            <person name="Vives C."/>
            <person name="Morata J."/>
            <person name="Symeonidi A."/>
            <person name="Hiss M."/>
            <person name="Muchero W."/>
            <person name="Kamisugi Y."/>
            <person name="Saleh O."/>
            <person name="Blanc G."/>
            <person name="Decker E.L."/>
            <person name="van Gessel N."/>
            <person name="Grimwood J."/>
            <person name="Hayes R.D."/>
            <person name="Graham S.W."/>
            <person name="Gunter L.E."/>
            <person name="McDaniel S.F."/>
            <person name="Hoernstein S.N.W."/>
            <person name="Larsson A."/>
            <person name="Li F.W."/>
            <person name="Perroud P.F."/>
            <person name="Phillips J."/>
            <person name="Ranjan P."/>
            <person name="Rokshar D.S."/>
            <person name="Rothfels C.J."/>
            <person name="Schneider L."/>
            <person name="Shu S."/>
            <person name="Stevenson D.W."/>
            <person name="Thummler F."/>
            <person name="Tillich M."/>
            <person name="Villarreal Aguilar J.C."/>
            <person name="Widiez T."/>
            <person name="Wong G.K."/>
            <person name="Wymore A."/>
            <person name="Zhang Y."/>
            <person name="Zimmer A.D."/>
            <person name="Quatrano R.S."/>
            <person name="Mayer K.F.X."/>
            <person name="Goodstein D."/>
            <person name="Casacuberta J.M."/>
            <person name="Vandepoele K."/>
            <person name="Reski R."/>
            <person name="Cuming A.C."/>
            <person name="Tuskan G.A."/>
            <person name="Maumus F."/>
            <person name="Salse J."/>
            <person name="Schmutz J."/>
            <person name="Rensing S.A."/>
        </authorList>
    </citation>
    <scope>NUCLEOTIDE SEQUENCE [LARGE SCALE GENOMIC DNA]</scope>
    <source>
        <strain evidence="8 9">cv. Gransden 2004</strain>
    </source>
</reference>
<proteinExistence type="predicted"/>
<evidence type="ECO:0000256" key="4">
    <source>
        <dbReference type="ARBA" id="ARBA00023242"/>
    </source>
</evidence>
<organism evidence="7">
    <name type="scientific">Physcomitrium patens</name>
    <name type="common">Spreading-leaved earth moss</name>
    <name type="synonym">Physcomitrella patens</name>
    <dbReference type="NCBI Taxonomy" id="3218"/>
    <lineage>
        <taxon>Eukaryota</taxon>
        <taxon>Viridiplantae</taxon>
        <taxon>Streptophyta</taxon>
        <taxon>Embryophyta</taxon>
        <taxon>Bryophyta</taxon>
        <taxon>Bryophytina</taxon>
        <taxon>Bryopsida</taxon>
        <taxon>Funariidae</taxon>
        <taxon>Funariales</taxon>
        <taxon>Funariaceae</taxon>
        <taxon>Physcomitrium</taxon>
    </lineage>
</organism>
<dbReference type="SMART" id="SM01019">
    <property type="entry name" value="B3"/>
    <property type="match status" value="1"/>
</dbReference>
<dbReference type="Gramene" id="Pp3c15_15020V3.4">
    <property type="protein sequence ID" value="Pp3c15_15020V3.4"/>
    <property type="gene ID" value="Pp3c15_15020"/>
</dbReference>
<dbReference type="GO" id="GO:0003700">
    <property type="term" value="F:DNA-binding transcription factor activity"/>
    <property type="evidence" value="ECO:0007669"/>
    <property type="project" value="InterPro"/>
</dbReference>
<protein>
    <recommendedName>
        <fullName evidence="6">TF-B3 domain-containing protein</fullName>
    </recommendedName>
</protein>
<feature type="region of interest" description="Disordered" evidence="5">
    <location>
        <begin position="45"/>
        <end position="65"/>
    </location>
</feature>
<dbReference type="InterPro" id="IPR044800">
    <property type="entry name" value="LEC2-like"/>
</dbReference>
<evidence type="ECO:0000313" key="9">
    <source>
        <dbReference type="Proteomes" id="UP000006727"/>
    </source>
</evidence>
<dbReference type="RefSeq" id="XP_024396657.1">
    <property type="nucleotide sequence ID" value="XM_024540889.2"/>
</dbReference>
<dbReference type="Pfam" id="PF02362">
    <property type="entry name" value="B3"/>
    <property type="match status" value="1"/>
</dbReference>
<evidence type="ECO:0000256" key="5">
    <source>
        <dbReference type="SAM" id="MobiDB-lite"/>
    </source>
</evidence>